<dbReference type="EMBL" id="JBANRG010000062">
    <property type="protein sequence ID" value="KAK7441541.1"/>
    <property type="molecule type" value="Genomic_DNA"/>
</dbReference>
<protein>
    <recommendedName>
        <fullName evidence="6">NAD-dependent epimerase/dehydratase domain-containing protein</fullName>
    </recommendedName>
</protein>
<dbReference type="InterPro" id="IPR002403">
    <property type="entry name" value="Cyt_P450_E_grp-IV"/>
</dbReference>
<evidence type="ECO:0000256" key="3">
    <source>
        <dbReference type="ARBA" id="ARBA00022723"/>
    </source>
</evidence>
<dbReference type="InterPro" id="IPR001509">
    <property type="entry name" value="Epimerase_deHydtase"/>
</dbReference>
<evidence type="ECO:0000313" key="8">
    <source>
        <dbReference type="Proteomes" id="UP001498398"/>
    </source>
</evidence>
<dbReference type="Gene3D" id="3.40.50.720">
    <property type="entry name" value="NAD(P)-binding Rossmann-like Domain"/>
    <property type="match status" value="1"/>
</dbReference>
<evidence type="ECO:0000313" key="7">
    <source>
        <dbReference type="EMBL" id="KAK7441541.1"/>
    </source>
</evidence>
<dbReference type="Proteomes" id="UP001498398">
    <property type="component" value="Unassembled WGS sequence"/>
</dbReference>
<evidence type="ECO:0000256" key="1">
    <source>
        <dbReference type="ARBA" id="ARBA00001971"/>
    </source>
</evidence>
<dbReference type="Pfam" id="PF00067">
    <property type="entry name" value="p450"/>
    <property type="match status" value="1"/>
</dbReference>
<dbReference type="Pfam" id="PF01370">
    <property type="entry name" value="Epimerase"/>
    <property type="match status" value="1"/>
</dbReference>
<evidence type="ECO:0000256" key="2">
    <source>
        <dbReference type="ARBA" id="ARBA00010617"/>
    </source>
</evidence>
<evidence type="ECO:0000256" key="5">
    <source>
        <dbReference type="ARBA" id="ARBA00023004"/>
    </source>
</evidence>
<dbReference type="SUPFAM" id="SSF51735">
    <property type="entry name" value="NAD(P)-binding Rossmann-fold domains"/>
    <property type="match status" value="1"/>
</dbReference>
<dbReference type="PROSITE" id="PS00086">
    <property type="entry name" value="CYTOCHROME_P450"/>
    <property type="match status" value="1"/>
</dbReference>
<feature type="domain" description="NAD-dependent epimerase/dehydratase" evidence="6">
    <location>
        <begin position="8"/>
        <end position="251"/>
    </location>
</feature>
<name>A0ABR1IXX8_9AGAR</name>
<accession>A0ABR1IXX8</accession>
<dbReference type="PANTHER" id="PTHR46206">
    <property type="entry name" value="CYTOCHROME P450"/>
    <property type="match status" value="1"/>
</dbReference>
<proteinExistence type="inferred from homology"/>
<keyword evidence="8" id="KW-1185">Reference proteome</keyword>
<dbReference type="InterPro" id="IPR036291">
    <property type="entry name" value="NAD(P)-bd_dom_sf"/>
</dbReference>
<keyword evidence="3" id="KW-0479">Metal-binding</keyword>
<keyword evidence="4" id="KW-0560">Oxidoreductase</keyword>
<evidence type="ECO:0000256" key="4">
    <source>
        <dbReference type="ARBA" id="ARBA00023002"/>
    </source>
</evidence>
<dbReference type="PRINTS" id="PR00465">
    <property type="entry name" value="EP450IV"/>
</dbReference>
<dbReference type="CDD" id="cd11041">
    <property type="entry name" value="CYP503A1-like"/>
    <property type="match status" value="1"/>
</dbReference>
<dbReference type="SUPFAM" id="SSF48264">
    <property type="entry name" value="Cytochrome P450"/>
    <property type="match status" value="1"/>
</dbReference>
<gene>
    <name evidence="7" type="ORF">VKT23_016534</name>
</gene>
<dbReference type="Gene3D" id="1.10.630.10">
    <property type="entry name" value="Cytochrome P450"/>
    <property type="match status" value="1"/>
</dbReference>
<evidence type="ECO:0000259" key="6">
    <source>
        <dbReference type="Pfam" id="PF01370"/>
    </source>
</evidence>
<comment type="similarity">
    <text evidence="2">Belongs to the cytochrome P450 family.</text>
</comment>
<dbReference type="InterPro" id="IPR001128">
    <property type="entry name" value="Cyt_P450"/>
</dbReference>
<comment type="caution">
    <text evidence="7">The sequence shown here is derived from an EMBL/GenBank/DDBJ whole genome shotgun (WGS) entry which is preliminary data.</text>
</comment>
<organism evidence="7 8">
    <name type="scientific">Marasmiellus scandens</name>
    <dbReference type="NCBI Taxonomy" id="2682957"/>
    <lineage>
        <taxon>Eukaryota</taxon>
        <taxon>Fungi</taxon>
        <taxon>Dikarya</taxon>
        <taxon>Basidiomycota</taxon>
        <taxon>Agaricomycotina</taxon>
        <taxon>Agaricomycetes</taxon>
        <taxon>Agaricomycetidae</taxon>
        <taxon>Agaricales</taxon>
        <taxon>Marasmiineae</taxon>
        <taxon>Omphalotaceae</taxon>
        <taxon>Marasmiellus</taxon>
    </lineage>
</organism>
<keyword evidence="5" id="KW-0408">Iron</keyword>
<dbReference type="InterPro" id="IPR017972">
    <property type="entry name" value="Cyt_P450_CS"/>
</dbReference>
<reference evidence="7 8" key="1">
    <citation type="submission" date="2024-01" db="EMBL/GenBank/DDBJ databases">
        <title>A draft genome for the cacao thread blight pathogen Marasmiellus scandens.</title>
        <authorList>
            <person name="Baruah I.K."/>
            <person name="Leung J."/>
            <person name="Bukari Y."/>
            <person name="Amoako-Attah I."/>
            <person name="Meinhardt L.W."/>
            <person name="Bailey B.A."/>
            <person name="Cohen S.P."/>
        </authorList>
    </citation>
    <scope>NUCLEOTIDE SEQUENCE [LARGE SCALE GENOMIC DNA]</scope>
    <source>
        <strain evidence="7 8">GH-19</strain>
    </source>
</reference>
<sequence length="853" mass="96196">MSTHSSIIFVSGASGFVGSHVVYQLLEAGYSVRGAARGSKVSNLQAAFDSFNIGNNKERFKAIDIPDISSSDLSKALEGVDGIIHTAASLVGRADAETTLKSALQGTLHVLKSAHQAGIQNIVITSTIATFPYGGPFTDDSWNPITLDESTRDDHFEVYHYSKTQADKAALEFIESHPEMRITFFSPSWIFGPLIPAPYSHHLVPEPSLSALSTTVYIYMLLNPKNEHYTRVPGYVDVRDVARAHILALSSQYKYPQQRMLLKGPELTSYKEAISFLENRFPELRKEGRLANTETAPGEEWAKQDVALDWSVKTKHTTWPEGYKSWKECVEDTVESLLDMERFWKGKGLEYALKSFYQPVAGRMRLRHIPTVGPTDPLNQYYGSHFVNHARQMIQEGYDKYQGRAFKVRMPDRWAVMITGQDMLNDIKKASDDYLSFHEAGRDIVRADYTIGKSIHDNSYHLAIIQTTLTRNITARFAEVRDEIVTAFSENIPASENFVAVPALATVMKIVCRTTNRLFVGLPLCRVPDYVNLNIEFTVDVFKAASTMNSLPDFLHPIVGRVKSPRSRTLKRVMQHLGPMIQERLDQEEQYGKDWPDRSNDLISWLLDENPQGELRTVPDLAMRVLSINMAAIHTTSMAFTNALYHLAVQPPEVIATLRKEVESVVKEHGWTKVGMGHLRQMDSFLKETARLMGTSAMVVQRKVLKDFTFSDGTTVPAGVTLAVPAFSLHRDEVSPSAFSIRAIFQQSPQRLYENPTEFNPFRFSEMRSVEGEGIKHQMITPNSEYVFFGAGRHACPGRFFAVNELKTLLAETLLTYDVKLEGDGKVIPPPRWMNREVGPNRTAKVLFRKRRD</sequence>
<comment type="cofactor">
    <cofactor evidence="1">
        <name>heme</name>
        <dbReference type="ChEBI" id="CHEBI:30413"/>
    </cofactor>
</comment>
<dbReference type="InterPro" id="IPR036396">
    <property type="entry name" value="Cyt_P450_sf"/>
</dbReference>